<dbReference type="GO" id="GO:0004130">
    <property type="term" value="F:cytochrome-c peroxidase activity"/>
    <property type="evidence" value="ECO:0007669"/>
    <property type="project" value="TreeGrafter"/>
</dbReference>
<dbReference type="InterPro" id="IPR036909">
    <property type="entry name" value="Cyt_c-like_dom_sf"/>
</dbReference>
<sequence length="457" mass="49529">MKKWRVIIGLVLVVAVFIRCNKVSVFAESGYDNRLSGGIATVFDETSKAFSHVIEGLTARDAAVHQTGDKAFEQTFVTAPAPVNSGLGPVFNNVSCISCHHNDGKGTPTAGFITSSLLFRISIAGTDAHGGPMPAEGFGGQLQDLAIFGRQPEVKVNISYTNLPFTYPDGNQVVLRQPAYQVTNAYRLLPAGYMISPRLAPPVFGLGLLENIPEATLLAFTDINDANGDGISGKANYVFNAHTNSMQIGRFGLKANTADILTQAAGAYQQDMGITNYVFKQESSYSQLQHDGLSDDPELADSLLNAVAFYIKTLAVPARRNVTDAGIKKGEYLFQQINCTGCHIATIQTGVNIGLPQISNQRIHPYTDLLLHDMGEGLADNRPDYLATGSEWRTAPLWGIGLFEKTNGIPFYLHDGRARTIEEAILWHGGEATAAKEQFINLSQADRNCLINFIKSL</sequence>
<organism evidence="6 7">
    <name type="scientific">Limnovirga soli</name>
    <dbReference type="NCBI Taxonomy" id="2656915"/>
    <lineage>
        <taxon>Bacteria</taxon>
        <taxon>Pseudomonadati</taxon>
        <taxon>Bacteroidota</taxon>
        <taxon>Chitinophagia</taxon>
        <taxon>Chitinophagales</taxon>
        <taxon>Chitinophagaceae</taxon>
        <taxon>Limnovirga</taxon>
    </lineage>
</organism>
<dbReference type="Proteomes" id="UP000598971">
    <property type="component" value="Unassembled WGS sequence"/>
</dbReference>
<evidence type="ECO:0000259" key="5">
    <source>
        <dbReference type="PROSITE" id="PS51007"/>
    </source>
</evidence>
<dbReference type="InterPro" id="IPR009056">
    <property type="entry name" value="Cyt_c-like_dom"/>
</dbReference>
<dbReference type="PANTHER" id="PTHR30600:SF4">
    <property type="entry name" value="CYTOCHROME C DOMAIN-CONTAINING PROTEIN"/>
    <property type="match status" value="1"/>
</dbReference>
<gene>
    <name evidence="6" type="ORF">GD597_16820</name>
</gene>
<dbReference type="PROSITE" id="PS51007">
    <property type="entry name" value="CYTC"/>
    <property type="match status" value="1"/>
</dbReference>
<dbReference type="SUPFAM" id="SSF46626">
    <property type="entry name" value="Cytochrome c"/>
    <property type="match status" value="1"/>
</dbReference>
<dbReference type="InterPro" id="IPR051395">
    <property type="entry name" value="Cytochrome_c_Peroxidase/MauG"/>
</dbReference>
<accession>A0A8J8JVY1</accession>
<dbReference type="Gene3D" id="1.10.760.10">
    <property type="entry name" value="Cytochrome c-like domain"/>
    <property type="match status" value="1"/>
</dbReference>
<evidence type="ECO:0000256" key="4">
    <source>
        <dbReference type="PROSITE-ProRule" id="PRU00433"/>
    </source>
</evidence>
<protein>
    <submittedName>
        <fullName evidence="6">Thiol oxidoreductase</fullName>
    </submittedName>
</protein>
<evidence type="ECO:0000313" key="7">
    <source>
        <dbReference type="Proteomes" id="UP000598971"/>
    </source>
</evidence>
<feature type="domain" description="Cytochrome c" evidence="5">
    <location>
        <begin position="325"/>
        <end position="457"/>
    </location>
</feature>
<proteinExistence type="predicted"/>
<keyword evidence="3 4" id="KW-0408">Iron</keyword>
<keyword evidence="2 4" id="KW-0479">Metal-binding</keyword>
<dbReference type="EMBL" id="WHPF01000013">
    <property type="protein sequence ID" value="NNV57139.1"/>
    <property type="molecule type" value="Genomic_DNA"/>
</dbReference>
<keyword evidence="1 4" id="KW-0349">Heme</keyword>
<evidence type="ECO:0000256" key="1">
    <source>
        <dbReference type="ARBA" id="ARBA00022617"/>
    </source>
</evidence>
<name>A0A8J8JVY1_9BACT</name>
<dbReference type="GO" id="GO:0046872">
    <property type="term" value="F:metal ion binding"/>
    <property type="evidence" value="ECO:0007669"/>
    <property type="project" value="UniProtKB-KW"/>
</dbReference>
<evidence type="ECO:0000256" key="2">
    <source>
        <dbReference type="ARBA" id="ARBA00022723"/>
    </source>
</evidence>
<dbReference type="Pfam" id="PF06537">
    <property type="entry name" value="DHOR"/>
    <property type="match status" value="1"/>
</dbReference>
<dbReference type="GO" id="GO:0009055">
    <property type="term" value="F:electron transfer activity"/>
    <property type="evidence" value="ECO:0007669"/>
    <property type="project" value="InterPro"/>
</dbReference>
<dbReference type="AlphaFoldDB" id="A0A8J8JVY1"/>
<comment type="caution">
    <text evidence="6">The sequence shown here is derived from an EMBL/GenBank/DDBJ whole genome shotgun (WGS) entry which is preliminary data.</text>
</comment>
<reference evidence="6" key="1">
    <citation type="submission" date="2019-10" db="EMBL/GenBank/DDBJ databases">
        <title>Draft genome sequence of Panacibacter sp. KCS-6.</title>
        <authorList>
            <person name="Yim K.J."/>
        </authorList>
    </citation>
    <scope>NUCLEOTIDE SEQUENCE</scope>
    <source>
        <strain evidence="6">KCS-6</strain>
    </source>
</reference>
<evidence type="ECO:0000313" key="6">
    <source>
        <dbReference type="EMBL" id="NNV57139.1"/>
    </source>
</evidence>
<dbReference type="PIRSF" id="PIRSF028099">
    <property type="entry name" value="DUF1111"/>
    <property type="match status" value="1"/>
</dbReference>
<keyword evidence="7" id="KW-1185">Reference proteome</keyword>
<evidence type="ECO:0000256" key="3">
    <source>
        <dbReference type="ARBA" id="ARBA00023004"/>
    </source>
</evidence>
<dbReference type="GO" id="GO:0020037">
    <property type="term" value="F:heme binding"/>
    <property type="evidence" value="ECO:0007669"/>
    <property type="project" value="InterPro"/>
</dbReference>
<dbReference type="RefSeq" id="WP_171609088.1">
    <property type="nucleotide sequence ID" value="NZ_WHPF01000013.1"/>
</dbReference>
<dbReference type="PANTHER" id="PTHR30600">
    <property type="entry name" value="CYTOCHROME C PEROXIDASE-RELATED"/>
    <property type="match status" value="1"/>
</dbReference>
<dbReference type="InterPro" id="IPR010538">
    <property type="entry name" value="DHOR"/>
</dbReference>